<reference evidence="5 6" key="1">
    <citation type="submission" date="2016-10" db="EMBL/GenBank/DDBJ databases">
        <authorList>
            <person name="de Groot N.N."/>
        </authorList>
    </citation>
    <scope>NUCLEOTIDE SEQUENCE [LARGE SCALE GENOMIC DNA]</scope>
    <source>
        <strain evidence="5 6">DSM 18684</strain>
    </source>
</reference>
<accession>A0A1I2VNL4</accession>
<dbReference type="EMBL" id="FOPP01000003">
    <property type="protein sequence ID" value="SFG90730.1"/>
    <property type="molecule type" value="Genomic_DNA"/>
</dbReference>
<feature type="domain" description="EcxA zinc-binding" evidence="2">
    <location>
        <begin position="464"/>
        <end position="772"/>
    </location>
</feature>
<dbReference type="AlphaFoldDB" id="A0A1I2VNL4"/>
<dbReference type="CDD" id="cd04276">
    <property type="entry name" value="ZnMc_MMP_like_2"/>
    <property type="match status" value="1"/>
</dbReference>
<proteinExistence type="predicted"/>
<dbReference type="Pfam" id="PF17148">
    <property type="entry name" value="DUF5117"/>
    <property type="match status" value="1"/>
</dbReference>
<feature type="domain" description="DUF5118" evidence="4">
    <location>
        <begin position="67"/>
        <end position="115"/>
    </location>
</feature>
<dbReference type="SUPFAM" id="SSF55486">
    <property type="entry name" value="Metalloproteases ('zincins'), catalytic domain"/>
    <property type="match status" value="1"/>
</dbReference>
<evidence type="ECO:0008006" key="7">
    <source>
        <dbReference type="Google" id="ProtNLM"/>
    </source>
</evidence>
<keyword evidence="6" id="KW-1185">Reference proteome</keyword>
<evidence type="ECO:0000313" key="5">
    <source>
        <dbReference type="EMBL" id="SFG90730.1"/>
    </source>
</evidence>
<dbReference type="Gene3D" id="3.40.390.10">
    <property type="entry name" value="Collagenase (Catalytic Domain)"/>
    <property type="match status" value="1"/>
</dbReference>
<evidence type="ECO:0000259" key="3">
    <source>
        <dbReference type="Pfam" id="PF17148"/>
    </source>
</evidence>
<dbReference type="InterPro" id="IPR033428">
    <property type="entry name" value="DUF5118"/>
</dbReference>
<feature type="region of interest" description="Disordered" evidence="1">
    <location>
        <begin position="43"/>
        <end position="62"/>
    </location>
</feature>
<evidence type="ECO:0000313" key="6">
    <source>
        <dbReference type="Proteomes" id="UP000199666"/>
    </source>
</evidence>
<organism evidence="5 6">
    <name type="scientific">Pedobacter insulae</name>
    <dbReference type="NCBI Taxonomy" id="414048"/>
    <lineage>
        <taxon>Bacteria</taxon>
        <taxon>Pseudomonadati</taxon>
        <taxon>Bacteroidota</taxon>
        <taxon>Sphingobacteriia</taxon>
        <taxon>Sphingobacteriales</taxon>
        <taxon>Sphingobacteriaceae</taxon>
        <taxon>Pedobacter</taxon>
    </lineage>
</organism>
<evidence type="ECO:0000259" key="2">
    <source>
        <dbReference type="Pfam" id="PF16313"/>
    </source>
</evidence>
<gene>
    <name evidence="5" type="ORF">SAMN04489864_103148</name>
</gene>
<dbReference type="Pfam" id="PF16313">
    <property type="entry name" value="DUF4953"/>
    <property type="match status" value="1"/>
</dbReference>
<evidence type="ECO:0000259" key="4">
    <source>
        <dbReference type="Pfam" id="PF17162"/>
    </source>
</evidence>
<dbReference type="InterPro" id="IPR033413">
    <property type="entry name" value="DUF5117"/>
</dbReference>
<dbReference type="GO" id="GO:0008237">
    <property type="term" value="F:metallopeptidase activity"/>
    <property type="evidence" value="ECO:0007669"/>
    <property type="project" value="InterPro"/>
</dbReference>
<protein>
    <recommendedName>
        <fullName evidence="7">Zinc-dependent metalloprotease</fullName>
    </recommendedName>
</protein>
<dbReference type="InterPro" id="IPR032534">
    <property type="entry name" value="EcxA_zinc-bd"/>
</dbReference>
<name>A0A1I2VNL4_9SPHI</name>
<dbReference type="STRING" id="414048.SAMN04489864_103148"/>
<evidence type="ECO:0000256" key="1">
    <source>
        <dbReference type="SAM" id="MobiDB-lite"/>
    </source>
</evidence>
<dbReference type="InterPro" id="IPR024079">
    <property type="entry name" value="MetalloPept_cat_dom_sf"/>
</dbReference>
<dbReference type="Proteomes" id="UP000199666">
    <property type="component" value="Unassembled WGS sequence"/>
</dbReference>
<feature type="domain" description="DUF5117" evidence="3">
    <location>
        <begin position="128"/>
        <end position="329"/>
    </location>
</feature>
<dbReference type="PANTHER" id="PTHR38478:SF1">
    <property type="entry name" value="ZINC DEPENDENT METALLOPROTEASE DOMAIN LIPOPROTEIN"/>
    <property type="match status" value="1"/>
</dbReference>
<sequence length="870" mass="95939">MVNYPNILLYICLTVNLLKLMKRKLLTILLAVGAIAFANAQTRPGGATDSTRRAPGVMPGTVGRAQPRPYNSVITDKAITRKGMITTHKIEDKYFFEIADTTLGRDILVVSRISKSGADVRAAQGYAGDQIGSSVIRFEKGPNNRIFMRKVSYRTYGPDSTTSMYQSLKNSNIQPIAAAFNIAAYSPDKNGSVIDMTEYINSDNDIFYFSSATAKSRFRLGTQAADRSYILGVRSFPTNVEITAVKTYALTAPTAGPGGAPSSVRGGAGGGSATVELNASLVILPKVPMKSRYFDPRVGYFAVGYTDFDLNPQGVKEIQLVKRWRLEPKPADMAKYKRGELVEPQKPIIFYIDPATPKKWVPYLIAGVNDWAKAFEKAGFKNAVMGKVAPTKEQDSTWSLDDARNSAIVYKPSEIANASGPSISDPRSGEIMESHINWFHNVQKLVHDWYMIQTAAVDSRARKMTFSDELMGDLIRFVSSHEVGHTLGLRHNYGSSSTVPTENLRNKKWVEEHGHTPSIMDYARFNYVAQPEDKISAKGLYPRIGDYDNWAIEWGYRYFPESKSVLSDMAILDKMTTEAAKNRRLWFGTETNPDDPHSQNEDLSDNAMKASDYGIKNLKVILAGLPEWTKEKGEGYENLTTMYGQLTTQFGRYMGHVAKNIGGIYENPKTVDQAGPIYERTPAATQKEAIDFLNRNLFTTPKWLLNQAIMDNIEGNPLEIVARLQGSTLTRLLSNSTLSKLVAAEATDGATAYKITDLFTDLNGAIFAELKANTAIDVYRRNLQKAYIEKLITIVKPAPSPTAINALLVRGSGSSGLTAAQSDVLSVVKGQLKELQGSIKSASNNQADTLSKYHLADLNDRIEAALSVKD</sequence>
<dbReference type="PANTHER" id="PTHR38478">
    <property type="entry name" value="PEPTIDASE M1A AND M12B"/>
    <property type="match status" value="1"/>
</dbReference>
<dbReference type="InterPro" id="IPR034032">
    <property type="entry name" value="Zn_MMP-like_bac"/>
</dbReference>
<dbReference type="Pfam" id="PF17162">
    <property type="entry name" value="DUF5118"/>
    <property type="match status" value="1"/>
</dbReference>